<keyword evidence="3" id="KW-1185">Reference proteome</keyword>
<comment type="caution">
    <text evidence="2">The sequence shown here is derived from an EMBL/GenBank/DDBJ whole genome shotgun (WGS) entry which is preliminary data.</text>
</comment>
<proteinExistence type="predicted"/>
<protein>
    <recommendedName>
        <fullName evidence="1">SnoaL-like domain-containing protein</fullName>
    </recommendedName>
</protein>
<dbReference type="RefSeq" id="WP_344602032.1">
    <property type="nucleotide sequence ID" value="NZ_BAAAHE010000007.1"/>
</dbReference>
<evidence type="ECO:0000313" key="3">
    <source>
        <dbReference type="Proteomes" id="UP001500957"/>
    </source>
</evidence>
<feature type="domain" description="SnoaL-like" evidence="1">
    <location>
        <begin position="12"/>
        <end position="110"/>
    </location>
</feature>
<dbReference type="Proteomes" id="UP001500957">
    <property type="component" value="Unassembled WGS sequence"/>
</dbReference>
<dbReference type="SUPFAM" id="SSF54427">
    <property type="entry name" value="NTF2-like"/>
    <property type="match status" value="1"/>
</dbReference>
<evidence type="ECO:0000313" key="2">
    <source>
        <dbReference type="EMBL" id="GAA0609080.1"/>
    </source>
</evidence>
<evidence type="ECO:0000259" key="1">
    <source>
        <dbReference type="Pfam" id="PF12680"/>
    </source>
</evidence>
<dbReference type="InterPro" id="IPR037401">
    <property type="entry name" value="SnoaL-like"/>
</dbReference>
<name>A0ABN1GDA9_9ACTN</name>
<dbReference type="EMBL" id="BAAAHE010000007">
    <property type="protein sequence ID" value="GAA0609080.1"/>
    <property type="molecule type" value="Genomic_DNA"/>
</dbReference>
<gene>
    <name evidence="2" type="ORF">GCM10009547_08910</name>
</gene>
<dbReference type="InterPro" id="IPR032710">
    <property type="entry name" value="NTF2-like_dom_sf"/>
</dbReference>
<accession>A0ABN1GDA9</accession>
<sequence>MTYASLPPAIVGFLAALERRDLDGVLDHFTADATYAYAMPLPALEGREAIGAMFGKLLVEAEAVRWDIVGYAVDGDRVWTERVDRFTFAGREVPIEVAGVFELEGEKIRAVRDYVDMATWRERKEA</sequence>
<dbReference type="Gene3D" id="3.10.450.50">
    <property type="match status" value="1"/>
</dbReference>
<organism evidence="2 3">
    <name type="scientific">Sporichthya brevicatena</name>
    <dbReference type="NCBI Taxonomy" id="171442"/>
    <lineage>
        <taxon>Bacteria</taxon>
        <taxon>Bacillati</taxon>
        <taxon>Actinomycetota</taxon>
        <taxon>Actinomycetes</taxon>
        <taxon>Sporichthyales</taxon>
        <taxon>Sporichthyaceae</taxon>
        <taxon>Sporichthya</taxon>
    </lineage>
</organism>
<dbReference type="Pfam" id="PF12680">
    <property type="entry name" value="SnoaL_2"/>
    <property type="match status" value="1"/>
</dbReference>
<reference evidence="2 3" key="1">
    <citation type="journal article" date="2019" name="Int. J. Syst. Evol. Microbiol.">
        <title>The Global Catalogue of Microorganisms (GCM) 10K type strain sequencing project: providing services to taxonomists for standard genome sequencing and annotation.</title>
        <authorList>
            <consortium name="The Broad Institute Genomics Platform"/>
            <consortium name="The Broad Institute Genome Sequencing Center for Infectious Disease"/>
            <person name="Wu L."/>
            <person name="Ma J."/>
        </authorList>
    </citation>
    <scope>NUCLEOTIDE SEQUENCE [LARGE SCALE GENOMIC DNA]</scope>
    <source>
        <strain evidence="2 3">JCM 10671</strain>
    </source>
</reference>